<keyword evidence="2 8" id="KW-0812">Transmembrane</keyword>
<dbReference type="GO" id="GO:0005506">
    <property type="term" value="F:iron ion binding"/>
    <property type="evidence" value="ECO:0007669"/>
    <property type="project" value="InterPro"/>
</dbReference>
<dbReference type="PANTHER" id="PTHR21624:SF1">
    <property type="entry name" value="ALKYLGLYCEROL MONOOXYGENASE"/>
    <property type="match status" value="1"/>
</dbReference>
<dbReference type="InterPro" id="IPR051689">
    <property type="entry name" value="Sterol_desaturase/TMEM195"/>
</dbReference>
<dbReference type="InterPro" id="IPR006694">
    <property type="entry name" value="Fatty_acid_hydroxylase"/>
</dbReference>
<keyword evidence="3 8" id="KW-1133">Transmembrane helix</keyword>
<protein>
    <submittedName>
        <fullName evidence="10">Sterol desaturase family protein</fullName>
    </submittedName>
</protein>
<reference evidence="10 11" key="1">
    <citation type="submission" date="2020-05" db="EMBL/GenBank/DDBJ databases">
        <title>Parvularcula mediterraneae sp. nov., isolated from polypropylene straw from shallow seawater of the seashore of Laganas in Zakynthos island, Greece.</title>
        <authorList>
            <person name="Szabo I."/>
            <person name="Al-Omari J."/>
            <person name="Rado J."/>
            <person name="Szerdahelyi G.S."/>
        </authorList>
    </citation>
    <scope>NUCLEOTIDE SEQUENCE [LARGE SCALE GENOMIC DNA]</scope>
    <source>
        <strain evidence="10 11">ZS-1/3</strain>
    </source>
</reference>
<comment type="subcellular location">
    <subcellularLocation>
        <location evidence="1">Endomembrane system</location>
        <topology evidence="1">Multi-pass membrane protein</topology>
    </subcellularLocation>
</comment>
<feature type="region of interest" description="Disordered" evidence="7">
    <location>
        <begin position="226"/>
        <end position="247"/>
    </location>
</feature>
<dbReference type="GO" id="GO:0008610">
    <property type="term" value="P:lipid biosynthetic process"/>
    <property type="evidence" value="ECO:0007669"/>
    <property type="project" value="InterPro"/>
</dbReference>
<feature type="transmembrane region" description="Helical" evidence="8">
    <location>
        <begin position="136"/>
        <end position="161"/>
    </location>
</feature>
<dbReference type="Pfam" id="PF04116">
    <property type="entry name" value="FA_hydroxylase"/>
    <property type="match status" value="1"/>
</dbReference>
<keyword evidence="11" id="KW-1185">Reference proteome</keyword>
<keyword evidence="6 8" id="KW-0472">Membrane</keyword>
<feature type="transmembrane region" description="Helical" evidence="8">
    <location>
        <begin position="73"/>
        <end position="92"/>
    </location>
</feature>
<sequence length="247" mass="27936">MTLYLTIATIALLGLWLAAERLRPAFSSGQGGGRIVRNVLLGVVGLGATFAIVTPVSLTAAQFGAPWRETWPMWVRVLTDLFILEFFIYWWHRANHEVPFLWRFHRVHHYDGFLDVTSALRFHPGEVILSALVRGVYVLLFDVSVPAILIFDAAVVIAAGFHHSNLRLGQKADDVLRKVVVSPDHHRIHHIPERRYTDSNYGTLTTFFDRFFGSYEEAPRKGAYGVEGAEDKPFTDLMTDPFRSPST</sequence>
<dbReference type="RefSeq" id="WP_173198653.1">
    <property type="nucleotide sequence ID" value="NZ_JABFCX010000002.1"/>
</dbReference>
<dbReference type="EMBL" id="JABFCX010000002">
    <property type="protein sequence ID" value="NNU16437.1"/>
    <property type="molecule type" value="Genomic_DNA"/>
</dbReference>
<evidence type="ECO:0000256" key="8">
    <source>
        <dbReference type="SAM" id="Phobius"/>
    </source>
</evidence>
<accession>A0A7Y3RNB6</accession>
<keyword evidence="4" id="KW-0560">Oxidoreductase</keyword>
<dbReference type="PANTHER" id="PTHR21624">
    <property type="entry name" value="STEROL DESATURASE-RELATED PROTEIN"/>
    <property type="match status" value="1"/>
</dbReference>
<evidence type="ECO:0000259" key="9">
    <source>
        <dbReference type="Pfam" id="PF04116"/>
    </source>
</evidence>
<evidence type="ECO:0000256" key="7">
    <source>
        <dbReference type="SAM" id="MobiDB-lite"/>
    </source>
</evidence>
<evidence type="ECO:0000256" key="6">
    <source>
        <dbReference type="ARBA" id="ARBA00023136"/>
    </source>
</evidence>
<evidence type="ECO:0000256" key="5">
    <source>
        <dbReference type="ARBA" id="ARBA00023098"/>
    </source>
</evidence>
<evidence type="ECO:0000256" key="4">
    <source>
        <dbReference type="ARBA" id="ARBA00023002"/>
    </source>
</evidence>
<dbReference type="GO" id="GO:0016020">
    <property type="term" value="C:membrane"/>
    <property type="evidence" value="ECO:0007669"/>
    <property type="project" value="GOC"/>
</dbReference>
<evidence type="ECO:0000256" key="1">
    <source>
        <dbReference type="ARBA" id="ARBA00004127"/>
    </source>
</evidence>
<dbReference type="GO" id="GO:0012505">
    <property type="term" value="C:endomembrane system"/>
    <property type="evidence" value="ECO:0007669"/>
    <property type="project" value="UniProtKB-SubCell"/>
</dbReference>
<evidence type="ECO:0000313" key="11">
    <source>
        <dbReference type="Proteomes" id="UP000536835"/>
    </source>
</evidence>
<gene>
    <name evidence="10" type="ORF">HK107_08905</name>
</gene>
<evidence type="ECO:0000256" key="2">
    <source>
        <dbReference type="ARBA" id="ARBA00022692"/>
    </source>
</evidence>
<dbReference type="GO" id="GO:0006643">
    <property type="term" value="P:membrane lipid metabolic process"/>
    <property type="evidence" value="ECO:0007669"/>
    <property type="project" value="TreeGrafter"/>
</dbReference>
<dbReference type="GO" id="GO:0050479">
    <property type="term" value="F:glyceryl-ether monooxygenase activity"/>
    <property type="evidence" value="ECO:0007669"/>
    <property type="project" value="TreeGrafter"/>
</dbReference>
<evidence type="ECO:0000313" key="10">
    <source>
        <dbReference type="EMBL" id="NNU16437.1"/>
    </source>
</evidence>
<keyword evidence="5" id="KW-0443">Lipid metabolism</keyword>
<organism evidence="10 11">
    <name type="scientific">Parvularcula mediterranea</name>
    <dbReference type="NCBI Taxonomy" id="2732508"/>
    <lineage>
        <taxon>Bacteria</taxon>
        <taxon>Pseudomonadati</taxon>
        <taxon>Pseudomonadota</taxon>
        <taxon>Alphaproteobacteria</taxon>
        <taxon>Parvularculales</taxon>
        <taxon>Parvularculaceae</taxon>
        <taxon>Parvularcula</taxon>
    </lineage>
</organism>
<evidence type="ECO:0000256" key="3">
    <source>
        <dbReference type="ARBA" id="ARBA00022989"/>
    </source>
</evidence>
<dbReference type="AlphaFoldDB" id="A0A7Y3RNB6"/>
<feature type="domain" description="Fatty acid hydroxylase" evidence="9">
    <location>
        <begin position="81"/>
        <end position="214"/>
    </location>
</feature>
<comment type="caution">
    <text evidence="10">The sequence shown here is derived from an EMBL/GenBank/DDBJ whole genome shotgun (WGS) entry which is preliminary data.</text>
</comment>
<feature type="transmembrane region" description="Helical" evidence="8">
    <location>
        <begin position="39"/>
        <end position="61"/>
    </location>
</feature>
<dbReference type="Proteomes" id="UP000536835">
    <property type="component" value="Unassembled WGS sequence"/>
</dbReference>
<proteinExistence type="predicted"/>
<name>A0A7Y3RNB6_9PROT</name>